<gene>
    <name evidence="2" type="ORF">L914_19446</name>
</gene>
<feature type="non-terminal residue" evidence="2">
    <location>
        <position position="1"/>
    </location>
</feature>
<dbReference type="EMBL" id="KI696093">
    <property type="protein sequence ID" value="ETM33284.1"/>
    <property type="molecule type" value="Genomic_DNA"/>
</dbReference>
<accession>W2MCS6</accession>
<proteinExistence type="predicted"/>
<sequence>IVSVYSFIHGKATAVITRPIRGQQRDLGTPSNRPCRSRKLSPQAAQATHRCPISQLDFQRKALRLDWDQAVLLCNRWRLFGHILRRRTSQQTASWKHTSSPATKAHGVADGD</sequence>
<organism evidence="2">
    <name type="scientific">Phytophthora nicotianae</name>
    <name type="common">Potato buckeye rot agent</name>
    <name type="synonym">Phytophthora parasitica</name>
    <dbReference type="NCBI Taxonomy" id="4792"/>
    <lineage>
        <taxon>Eukaryota</taxon>
        <taxon>Sar</taxon>
        <taxon>Stramenopiles</taxon>
        <taxon>Oomycota</taxon>
        <taxon>Peronosporomycetes</taxon>
        <taxon>Peronosporales</taxon>
        <taxon>Peronosporaceae</taxon>
        <taxon>Phytophthora</taxon>
    </lineage>
</organism>
<evidence type="ECO:0000256" key="1">
    <source>
        <dbReference type="SAM" id="MobiDB-lite"/>
    </source>
</evidence>
<evidence type="ECO:0000313" key="2">
    <source>
        <dbReference type="EMBL" id="ETM33284.1"/>
    </source>
</evidence>
<feature type="region of interest" description="Disordered" evidence="1">
    <location>
        <begin position="88"/>
        <end position="112"/>
    </location>
</feature>
<protein>
    <submittedName>
        <fullName evidence="2">Uncharacterized protein</fullName>
    </submittedName>
</protein>
<reference evidence="2" key="1">
    <citation type="submission" date="2013-11" db="EMBL/GenBank/DDBJ databases">
        <title>The Genome Sequence of Phytophthora parasitica IAC_01/95.</title>
        <authorList>
            <consortium name="The Broad Institute Genomics Platform"/>
            <person name="Russ C."/>
            <person name="Tyler B."/>
            <person name="Panabieres F."/>
            <person name="Shan W."/>
            <person name="Tripathy S."/>
            <person name="Grunwald N."/>
            <person name="Machado M."/>
            <person name="Johnson C.S."/>
            <person name="Arredondo F."/>
            <person name="Hong C."/>
            <person name="Coffey M."/>
            <person name="Young S.K."/>
            <person name="Zeng Q."/>
            <person name="Gargeya S."/>
            <person name="Fitzgerald M."/>
            <person name="Abouelleil A."/>
            <person name="Alvarado L."/>
            <person name="Chapman S.B."/>
            <person name="Gainer-Dewar J."/>
            <person name="Goldberg J."/>
            <person name="Griggs A."/>
            <person name="Gujja S."/>
            <person name="Hansen M."/>
            <person name="Howarth C."/>
            <person name="Imamovic A."/>
            <person name="Ireland A."/>
            <person name="Larimer J."/>
            <person name="McCowan C."/>
            <person name="Murphy C."/>
            <person name="Pearson M."/>
            <person name="Poon T.W."/>
            <person name="Priest M."/>
            <person name="Roberts A."/>
            <person name="Saif S."/>
            <person name="Shea T."/>
            <person name="Sykes S."/>
            <person name="Wortman J."/>
            <person name="Nusbaum C."/>
            <person name="Birren B."/>
        </authorList>
    </citation>
    <scope>NUCLEOTIDE SEQUENCE [LARGE SCALE GENOMIC DNA]</scope>
    <source>
        <strain evidence="2">IAC_01/95</strain>
    </source>
</reference>
<feature type="compositionally biased region" description="Polar residues" evidence="1">
    <location>
        <begin position="89"/>
        <end position="102"/>
    </location>
</feature>
<dbReference type="AlphaFoldDB" id="W2MCS6"/>
<feature type="region of interest" description="Disordered" evidence="1">
    <location>
        <begin position="21"/>
        <end position="46"/>
    </location>
</feature>
<dbReference type="Proteomes" id="UP000054532">
    <property type="component" value="Unassembled WGS sequence"/>
</dbReference>
<name>W2MCS6_PHYNI</name>